<comment type="caution">
    <text evidence="1">The sequence shown here is derived from an EMBL/GenBank/DDBJ whole genome shotgun (WGS) entry which is preliminary data.</text>
</comment>
<reference evidence="1" key="1">
    <citation type="submission" date="2021-11" db="EMBL/GenBank/DDBJ databases">
        <authorList>
            <person name="Schell T."/>
        </authorList>
    </citation>
    <scope>NUCLEOTIDE SEQUENCE</scope>
    <source>
        <strain evidence="1">M5</strain>
    </source>
</reference>
<evidence type="ECO:0000313" key="1">
    <source>
        <dbReference type="EMBL" id="CAH0111157.1"/>
    </source>
</evidence>
<keyword evidence="2" id="KW-1185">Reference proteome</keyword>
<evidence type="ECO:0000313" key="2">
    <source>
        <dbReference type="Proteomes" id="UP000789390"/>
    </source>
</evidence>
<dbReference type="Proteomes" id="UP000789390">
    <property type="component" value="Unassembled WGS sequence"/>
</dbReference>
<gene>
    <name evidence="1" type="ORF">DGAL_LOCUS14775</name>
</gene>
<dbReference type="EMBL" id="CAKKLH010000310">
    <property type="protein sequence ID" value="CAH0111157.1"/>
    <property type="molecule type" value="Genomic_DNA"/>
</dbReference>
<protein>
    <submittedName>
        <fullName evidence="1">Uncharacterized protein</fullName>
    </submittedName>
</protein>
<sequence>MYFKVAAALAIDQSTKDIARLTSCRTDLQHEDWKYLHRARLDLLPLRGYTWSSFDNKSCRHCGESSENGFHVLNNCKVNLTLATQRHDAVLELLFKLLTRKGYAATINRELPESRLRPDVELQVSGSRLMIDVAISYDHSENLEAAYTRKVLKYEHLGQVQPLVVWLPGHRPPQLVSIQEEIKTGGDKRIDGDGLALCIQLLYLTTVCHQQFVSLSLSLMAIYDTQAWHNQSTLPSSYHLVLRAGAESTLKDLVLDNLPITENIERQTS</sequence>
<dbReference type="OrthoDB" id="6371887at2759"/>
<name>A0A8J2S5P7_9CRUS</name>
<proteinExistence type="predicted"/>
<dbReference type="AlphaFoldDB" id="A0A8J2S5P7"/>
<accession>A0A8J2S5P7</accession>
<organism evidence="1 2">
    <name type="scientific">Daphnia galeata</name>
    <dbReference type="NCBI Taxonomy" id="27404"/>
    <lineage>
        <taxon>Eukaryota</taxon>
        <taxon>Metazoa</taxon>
        <taxon>Ecdysozoa</taxon>
        <taxon>Arthropoda</taxon>
        <taxon>Crustacea</taxon>
        <taxon>Branchiopoda</taxon>
        <taxon>Diplostraca</taxon>
        <taxon>Cladocera</taxon>
        <taxon>Anomopoda</taxon>
        <taxon>Daphniidae</taxon>
        <taxon>Daphnia</taxon>
    </lineage>
</organism>